<protein>
    <submittedName>
        <fullName evidence="3">WH2 domain-containing protein</fullName>
    </submittedName>
</protein>
<evidence type="ECO:0000256" key="1">
    <source>
        <dbReference type="SAM" id="MobiDB-lite"/>
    </source>
</evidence>
<feature type="compositionally biased region" description="Basic and acidic residues" evidence="1">
    <location>
        <begin position="203"/>
        <end position="213"/>
    </location>
</feature>
<feature type="compositionally biased region" description="Polar residues" evidence="1">
    <location>
        <begin position="130"/>
        <end position="143"/>
    </location>
</feature>
<reference evidence="3" key="1">
    <citation type="submission" date="2019-12" db="UniProtKB">
        <authorList>
            <consortium name="WormBaseParasite"/>
        </authorList>
    </citation>
    <scope>IDENTIFICATION</scope>
</reference>
<dbReference type="AlphaFoldDB" id="A0A5S6QXR0"/>
<name>A0A5S6QXR0_TRIMR</name>
<organism evidence="2 3">
    <name type="scientific">Trichuris muris</name>
    <name type="common">Mouse whipworm</name>
    <dbReference type="NCBI Taxonomy" id="70415"/>
    <lineage>
        <taxon>Eukaryota</taxon>
        <taxon>Metazoa</taxon>
        <taxon>Ecdysozoa</taxon>
        <taxon>Nematoda</taxon>
        <taxon>Enoplea</taxon>
        <taxon>Dorylaimia</taxon>
        <taxon>Trichinellida</taxon>
        <taxon>Trichuridae</taxon>
        <taxon>Trichuris</taxon>
    </lineage>
</organism>
<feature type="region of interest" description="Disordered" evidence="1">
    <location>
        <begin position="56"/>
        <end position="94"/>
    </location>
</feature>
<keyword evidence="2" id="KW-1185">Reference proteome</keyword>
<feature type="region of interest" description="Disordered" evidence="1">
    <location>
        <begin position="117"/>
        <end position="213"/>
    </location>
</feature>
<dbReference type="WBParaSite" id="TMUE_3000012186.1">
    <property type="protein sequence ID" value="TMUE_3000012186.1"/>
    <property type="gene ID" value="WBGene00301491"/>
</dbReference>
<evidence type="ECO:0000313" key="2">
    <source>
        <dbReference type="Proteomes" id="UP000046395"/>
    </source>
</evidence>
<dbReference type="Proteomes" id="UP000046395">
    <property type="component" value="Unassembled WGS sequence"/>
</dbReference>
<feature type="region of interest" description="Disordered" evidence="1">
    <location>
        <begin position="1"/>
        <end position="22"/>
    </location>
</feature>
<proteinExistence type="predicted"/>
<sequence>MIDKQQRPGPFPSSALPNARAIRDGRVHSPLAARPAGKSIFAGIQSLFFLLAPKVNDGERRPKGDTPTAARDQVSLQRLRKNGDLKSAGRRHGGAPVAAVARALSLLTNQLALSHAPWEQAAGPGATDPTVGQSTRSTPSSEQPMPGSNEDRRGAVAGWRLKSSVRPADSQGPTDLRAKRGAGDHRQGQRRSKRPSPKSIVSPRKDRSLIDCL</sequence>
<evidence type="ECO:0000313" key="3">
    <source>
        <dbReference type="WBParaSite" id="TMUE_3000012186.1"/>
    </source>
</evidence>
<feature type="compositionally biased region" description="Basic and acidic residues" evidence="1">
    <location>
        <begin position="176"/>
        <end position="187"/>
    </location>
</feature>
<accession>A0A5S6QXR0</accession>